<dbReference type="RefSeq" id="YP_009600088.1">
    <property type="nucleotide sequence ID" value="NC_041918.2"/>
</dbReference>
<evidence type="ECO:0000313" key="2">
    <source>
        <dbReference type="Proteomes" id="UP000225660"/>
    </source>
</evidence>
<protein>
    <submittedName>
        <fullName evidence="1">Uncharacterized protein</fullName>
    </submittedName>
</protein>
<proteinExistence type="predicted"/>
<organism evidence="1 2">
    <name type="scientific">Geobacillus phage TP-84</name>
    <dbReference type="NCBI Taxonomy" id="1965361"/>
    <lineage>
        <taxon>Viruses</taxon>
        <taxon>Duplodnaviria</taxon>
        <taxon>Heunggongvirae</taxon>
        <taxon>Uroviricota</taxon>
        <taxon>Caudoviricetes</taxon>
        <taxon>Saundersvirus</taxon>
        <taxon>Saundersvirus Tp84</taxon>
    </lineage>
</organism>
<name>A0A1U9WQM4_9CAUD</name>
<evidence type="ECO:0000313" key="1">
    <source>
        <dbReference type="EMBL" id="AQY55062.1"/>
    </source>
</evidence>
<reference evidence="1" key="1">
    <citation type="submission" date="2017-10" db="EMBL/GenBank/DDBJ databases">
        <title>Sequence, genome organization and annotation of the thermophilic 47,7-kb bacterophage TO-84 that infects Geobacillus stearothermophilus.</title>
        <authorList>
            <person name="Skowron P.M."/>
            <person name="Kropinski A."/>
            <person name="Los M."/>
        </authorList>
    </citation>
    <scope>NUCLEOTIDE SEQUENCE [LARGE SCALE GENOMIC DNA]</scope>
</reference>
<dbReference type="KEGG" id="vg:40075850"/>
<sequence length="43" mass="4954">MKKMKKYTVVIRKFSGRKEKWGFLAQNEQIAKAIADAIRKGGK</sequence>
<dbReference type="GeneID" id="40075850"/>
<keyword evidence="2" id="KW-1185">Reference proteome</keyword>
<dbReference type="Proteomes" id="UP000225660">
    <property type="component" value="Segment"/>
</dbReference>
<dbReference type="EMBL" id="KY565347">
    <property type="protein sequence ID" value="AQY55062.1"/>
    <property type="molecule type" value="Genomic_DNA"/>
</dbReference>
<accession>A0A1U9WQM4</accession>